<keyword evidence="5" id="KW-0560">Oxidoreductase</keyword>
<evidence type="ECO:0000313" key="14">
    <source>
        <dbReference type="Proteomes" id="UP000261380"/>
    </source>
</evidence>
<dbReference type="AlphaFoldDB" id="A0A3B5L8J8"/>
<evidence type="ECO:0000256" key="4">
    <source>
        <dbReference type="ARBA" id="ARBA00022729"/>
    </source>
</evidence>
<dbReference type="Gene3D" id="2.60.120.230">
    <property type="match status" value="1"/>
</dbReference>
<dbReference type="InterPro" id="IPR008977">
    <property type="entry name" value="PHM/PNGase_F_dom_sf"/>
</dbReference>
<sequence>AGVSLKGRDIMSAPLCFVSILLALMAGSRATDYNLPFMEYLDNGNLVHLKWGFDNVQGNITFQLTVNTTGWVGFGFSPRGDMDDADIVMGGLESNGSYFADYYSIGEKMPEKDEEQSYNLLSVTENDGQTIMTFQRPIETCDKKDFHITSIKLIYAYGATDNIKYHGTFRGTKEVNLLNYMPKTVPPDARYLSITVPSNKTYYHCKVMKLQDLPTKHHIYQIEPEIEHQEVVHHMLLYHCPSFVKEPYDKPCYMGEIGDACFGVVASWAVGGRAYELPENTGIPIGGTQSGTYYRLEIHYNNPQKKEGIIDSSGLRLYYTDKLRQHDVGILTTGVFPVSHMMYDIPPKAAEFHSYGICNTSFFHFHPQLVDPIPDLQVFSVLLHTHLAGRKVRVGHFRKGKQIDFLGVNENYDFDMQETVNLGSIKTIKPDDEIIVECIYNTSNRTQSTMMGLSTSDEMCLAFLFYYPAINITSCTSRPNTTLLSTTSTTLCVKITASKKICFNNFCYHCSTTHRFTDMALSGT</sequence>
<dbReference type="GO" id="GO:0006589">
    <property type="term" value="P:octopamine biosynthetic process"/>
    <property type="evidence" value="ECO:0007669"/>
    <property type="project" value="TreeGrafter"/>
</dbReference>
<name>A0A3B5L8J8_9TELE</name>
<dbReference type="PANTHER" id="PTHR10157:SF41">
    <property type="entry name" value="DBH-LIKE MONOOXYGENASE PROTEIN 2 HOMOLOG"/>
    <property type="match status" value="1"/>
</dbReference>
<reference evidence="13" key="2">
    <citation type="submission" date="2025-09" db="UniProtKB">
        <authorList>
            <consortium name="Ensembl"/>
        </authorList>
    </citation>
    <scope>IDENTIFICATION</scope>
</reference>
<dbReference type="Gene3D" id="2.60.120.310">
    <property type="entry name" value="Copper type II, ascorbate-dependent monooxygenase, N-terminal domain"/>
    <property type="match status" value="1"/>
</dbReference>
<dbReference type="InterPro" id="IPR005018">
    <property type="entry name" value="DOMON_domain"/>
</dbReference>
<keyword evidence="8" id="KW-0472">Membrane</keyword>
<dbReference type="PROSITE" id="PS50836">
    <property type="entry name" value="DOMON"/>
    <property type="match status" value="1"/>
</dbReference>
<evidence type="ECO:0000256" key="8">
    <source>
        <dbReference type="ARBA" id="ARBA00023136"/>
    </source>
</evidence>
<feature type="chain" id="PRO_5017465773" evidence="11">
    <location>
        <begin position="31"/>
        <end position="524"/>
    </location>
</feature>
<dbReference type="Pfam" id="PF03351">
    <property type="entry name" value="DOMON"/>
    <property type="match status" value="1"/>
</dbReference>
<dbReference type="GO" id="GO:0005615">
    <property type="term" value="C:extracellular space"/>
    <property type="evidence" value="ECO:0007669"/>
    <property type="project" value="TreeGrafter"/>
</dbReference>
<comment type="subcellular location">
    <subcellularLocation>
        <location evidence="2">Membrane</location>
        <topology evidence="2">Single-pass type I membrane protein</topology>
    </subcellularLocation>
</comment>
<keyword evidence="7" id="KW-0503">Monooxygenase</keyword>
<evidence type="ECO:0000256" key="2">
    <source>
        <dbReference type="ARBA" id="ARBA00004479"/>
    </source>
</evidence>
<evidence type="ECO:0000256" key="1">
    <source>
        <dbReference type="ARBA" id="ARBA00001973"/>
    </source>
</evidence>
<dbReference type="FunFam" id="2.60.40.1210:FF:000001">
    <property type="entry name" value="Monooxygenase, DBH-like 1, like"/>
    <property type="match status" value="1"/>
</dbReference>
<dbReference type="PRINTS" id="PR00767">
    <property type="entry name" value="DBMONOXGNASE"/>
</dbReference>
<dbReference type="InterPro" id="IPR000945">
    <property type="entry name" value="DBH-like"/>
</dbReference>
<keyword evidence="4 11" id="KW-0732">Signal</keyword>
<dbReference type="GO" id="GO:0005507">
    <property type="term" value="F:copper ion binding"/>
    <property type="evidence" value="ECO:0007669"/>
    <property type="project" value="InterPro"/>
</dbReference>
<evidence type="ECO:0000256" key="10">
    <source>
        <dbReference type="ARBA" id="ARBA00023180"/>
    </source>
</evidence>
<dbReference type="InterPro" id="IPR024548">
    <property type="entry name" value="Cu2_monoox_C"/>
</dbReference>
<dbReference type="SUPFAM" id="SSF49742">
    <property type="entry name" value="PHM/PNGase F"/>
    <property type="match status" value="2"/>
</dbReference>
<feature type="domain" description="DOMON" evidence="12">
    <location>
        <begin position="45"/>
        <end position="158"/>
    </location>
</feature>
<keyword evidence="9" id="KW-1015">Disulfide bond</keyword>
<dbReference type="Proteomes" id="UP000261380">
    <property type="component" value="Unplaced"/>
</dbReference>
<dbReference type="InterPro" id="IPR028460">
    <property type="entry name" value="Tbh/DBH"/>
</dbReference>
<evidence type="ECO:0000256" key="7">
    <source>
        <dbReference type="ARBA" id="ARBA00023033"/>
    </source>
</evidence>
<dbReference type="GO" id="GO:0042421">
    <property type="term" value="P:norepinephrine biosynthetic process"/>
    <property type="evidence" value="ECO:0007669"/>
    <property type="project" value="TreeGrafter"/>
</dbReference>
<dbReference type="Gene3D" id="2.60.40.1210">
    <property type="entry name" value="Cellobiose dehydrogenase, cytochrome domain"/>
    <property type="match status" value="1"/>
</dbReference>
<dbReference type="GeneTree" id="ENSGT00530000063085"/>
<dbReference type="InterPro" id="IPR045266">
    <property type="entry name" value="DOH_DOMON"/>
</dbReference>
<feature type="signal peptide" evidence="11">
    <location>
        <begin position="1"/>
        <end position="30"/>
    </location>
</feature>
<protein>
    <submittedName>
        <fullName evidence="13">Monooxygenase, DBH-like 1, like</fullName>
    </submittedName>
</protein>
<evidence type="ECO:0000256" key="6">
    <source>
        <dbReference type="ARBA" id="ARBA00023008"/>
    </source>
</evidence>
<reference evidence="13" key="1">
    <citation type="submission" date="2025-08" db="UniProtKB">
        <authorList>
            <consortium name="Ensembl"/>
        </authorList>
    </citation>
    <scope>IDENTIFICATION</scope>
</reference>
<dbReference type="Pfam" id="PF01082">
    <property type="entry name" value="Cu2_monooxygen"/>
    <property type="match status" value="1"/>
</dbReference>
<proteinExistence type="inferred from homology"/>
<evidence type="ECO:0000256" key="9">
    <source>
        <dbReference type="ARBA" id="ARBA00023157"/>
    </source>
</evidence>
<dbReference type="GO" id="GO:0042420">
    <property type="term" value="P:dopamine catabolic process"/>
    <property type="evidence" value="ECO:0007669"/>
    <property type="project" value="TreeGrafter"/>
</dbReference>
<evidence type="ECO:0000256" key="5">
    <source>
        <dbReference type="ARBA" id="ARBA00023002"/>
    </source>
</evidence>
<evidence type="ECO:0000259" key="12">
    <source>
        <dbReference type="PROSITE" id="PS50836"/>
    </source>
</evidence>
<dbReference type="CDD" id="cd09631">
    <property type="entry name" value="DOMON_DOH"/>
    <property type="match status" value="1"/>
</dbReference>
<organism evidence="13 14">
    <name type="scientific">Xiphophorus couchianus</name>
    <name type="common">Monterrey platyfish</name>
    <dbReference type="NCBI Taxonomy" id="32473"/>
    <lineage>
        <taxon>Eukaryota</taxon>
        <taxon>Metazoa</taxon>
        <taxon>Chordata</taxon>
        <taxon>Craniata</taxon>
        <taxon>Vertebrata</taxon>
        <taxon>Euteleostomi</taxon>
        <taxon>Actinopterygii</taxon>
        <taxon>Neopterygii</taxon>
        <taxon>Teleostei</taxon>
        <taxon>Neoteleostei</taxon>
        <taxon>Acanthomorphata</taxon>
        <taxon>Ovalentaria</taxon>
        <taxon>Atherinomorphae</taxon>
        <taxon>Cyprinodontiformes</taxon>
        <taxon>Poeciliidae</taxon>
        <taxon>Poeciliinae</taxon>
        <taxon>Xiphophorus</taxon>
    </lineage>
</organism>
<dbReference type="Ensembl" id="ENSXCOT00000006156.1">
    <property type="protein sequence ID" value="ENSXCOP00000006086.1"/>
    <property type="gene ID" value="ENSXCOG00000004712.1"/>
</dbReference>
<keyword evidence="10" id="KW-0325">Glycoprotein</keyword>
<dbReference type="PANTHER" id="PTHR10157">
    <property type="entry name" value="DOPAMINE BETA HYDROXYLASE RELATED"/>
    <property type="match status" value="1"/>
</dbReference>
<dbReference type="InterPro" id="IPR014784">
    <property type="entry name" value="Cu2_ascorb_mOase-like_C"/>
</dbReference>
<comment type="similarity">
    <text evidence="3">Belongs to the copper type II ascorbate-dependent monooxygenase family.</text>
</comment>
<comment type="cofactor">
    <cofactor evidence="1">
        <name>Cu(2+)</name>
        <dbReference type="ChEBI" id="CHEBI:29036"/>
    </cofactor>
</comment>
<dbReference type="InterPro" id="IPR000323">
    <property type="entry name" value="Cu2_ascorb_mOase_N"/>
</dbReference>
<dbReference type="Pfam" id="PF03712">
    <property type="entry name" value="Cu2_monoox_C"/>
    <property type="match status" value="1"/>
</dbReference>
<dbReference type="GO" id="GO:0004500">
    <property type="term" value="F:dopamine beta-monooxygenase activity"/>
    <property type="evidence" value="ECO:0007669"/>
    <property type="project" value="InterPro"/>
</dbReference>
<dbReference type="GO" id="GO:0030667">
    <property type="term" value="C:secretory granule membrane"/>
    <property type="evidence" value="ECO:0007669"/>
    <property type="project" value="TreeGrafter"/>
</dbReference>
<accession>A0A3B5L8J8</accession>
<keyword evidence="14" id="KW-1185">Reference proteome</keyword>
<dbReference type="FunFam" id="2.60.120.230:FF:000001">
    <property type="entry name" value="Monooxygenase, DBH-like 1"/>
    <property type="match status" value="1"/>
</dbReference>
<dbReference type="STRING" id="32473.ENSXCOP00000006086"/>
<evidence type="ECO:0000256" key="3">
    <source>
        <dbReference type="ARBA" id="ARBA00010676"/>
    </source>
</evidence>
<dbReference type="SMART" id="SM00664">
    <property type="entry name" value="DoH"/>
    <property type="match status" value="1"/>
</dbReference>
<keyword evidence="6" id="KW-0186">Copper</keyword>
<evidence type="ECO:0000256" key="11">
    <source>
        <dbReference type="SAM" id="SignalP"/>
    </source>
</evidence>
<dbReference type="InterPro" id="IPR036939">
    <property type="entry name" value="Cu2_ascorb_mOase_N_sf"/>
</dbReference>
<evidence type="ECO:0000313" key="13">
    <source>
        <dbReference type="Ensembl" id="ENSXCOP00000006086.1"/>
    </source>
</evidence>